<dbReference type="InterPro" id="IPR042171">
    <property type="entry name" value="Acyl-CoA_hotdog"/>
</dbReference>
<dbReference type="CDD" id="cd03440">
    <property type="entry name" value="hot_dog"/>
    <property type="match status" value="1"/>
</dbReference>
<proteinExistence type="predicted"/>
<evidence type="ECO:0000313" key="3">
    <source>
        <dbReference type="EMBL" id="AYM52703.1"/>
    </source>
</evidence>
<evidence type="ECO:0000259" key="2">
    <source>
        <dbReference type="Pfam" id="PF20789"/>
    </source>
</evidence>
<dbReference type="InterPro" id="IPR049450">
    <property type="entry name" value="ACOT8-like_C"/>
</dbReference>
<dbReference type="InterPro" id="IPR029069">
    <property type="entry name" value="HotDog_dom_sf"/>
</dbReference>
<dbReference type="SUPFAM" id="SSF54637">
    <property type="entry name" value="Thioesterase/thiol ester dehydrase-isomerase"/>
    <property type="match status" value="2"/>
</dbReference>
<reference evidence="3" key="1">
    <citation type="journal article" date="2018" name="J. Ind. Microbiol. Biotechnol.">
        <title>Genome mining reveals uncommon alkylpyrones as type III PKS products from myxobacteria.</title>
        <authorList>
            <person name="Hug J.J."/>
            <person name="Panter F."/>
            <person name="Krug D."/>
            <person name="Muller R."/>
        </authorList>
    </citation>
    <scope>NUCLEOTIDE SEQUENCE</scope>
    <source>
        <strain evidence="3">MNa10638</strain>
    </source>
</reference>
<dbReference type="Gene3D" id="2.40.160.210">
    <property type="entry name" value="Acyl-CoA thioesterase, double hotdog domain"/>
    <property type="match status" value="1"/>
</dbReference>
<feature type="domain" description="Acyl-CoA thioesterase-like C-terminal" evidence="2">
    <location>
        <begin position="132"/>
        <end position="258"/>
    </location>
</feature>
<dbReference type="Pfam" id="PF13622">
    <property type="entry name" value="4HBT_3"/>
    <property type="match status" value="1"/>
</dbReference>
<dbReference type="InterPro" id="IPR049449">
    <property type="entry name" value="TesB_ACOT8-like_N"/>
</dbReference>
<name>A0A3S7UVE7_9BACT</name>
<feature type="domain" description="Acyl-CoA thioesterase-like N-terminal HotDog" evidence="1">
    <location>
        <begin position="26"/>
        <end position="111"/>
    </location>
</feature>
<evidence type="ECO:0000259" key="1">
    <source>
        <dbReference type="Pfam" id="PF13622"/>
    </source>
</evidence>
<organism evidence="3">
    <name type="scientific">Pseudenhygromyxa salsuginis</name>
    <dbReference type="NCBI Taxonomy" id="442868"/>
    <lineage>
        <taxon>Bacteria</taxon>
        <taxon>Pseudomonadati</taxon>
        <taxon>Myxococcota</taxon>
        <taxon>Polyangia</taxon>
        <taxon>Nannocystales</taxon>
        <taxon>Nannocystaceae</taxon>
        <taxon>Pseudenhygromyxa</taxon>
    </lineage>
</organism>
<dbReference type="Pfam" id="PF20789">
    <property type="entry name" value="4HBT_3C"/>
    <property type="match status" value="1"/>
</dbReference>
<sequence length="287" mass="31385">MSEGYFYQCTRGAAGQERFFAGELTRGPWSNDHQHGGPPSALLLRAIEVAGNRADPQPMQLTRISVELLRPVPLAAPLEVETEILARGRKVQRIAAALVSGEEQLAVAVAVRVRVQEIAVEVRSHDEGLLPPPAAGRPFEFGFFRHELAYHKAIELRAVRGEQGDGSMAVWARPRVPLIEGESCSVLEKIMICADAGHGVGMALDTSRWSFVNPDLSVHLHRLPAGDWLGMEARTWTGGMGIGLCRTRLLDASGEVGCVLQGQVIQQVPETTNKYCVNPTEREPNRE</sequence>
<accession>A0A3S7UVE7</accession>
<dbReference type="AlphaFoldDB" id="A0A3S7UVE7"/>
<evidence type="ECO:0008006" key="4">
    <source>
        <dbReference type="Google" id="ProtNLM"/>
    </source>
</evidence>
<dbReference type="EMBL" id="MH908882">
    <property type="protein sequence ID" value="AYM52703.1"/>
    <property type="molecule type" value="Genomic_DNA"/>
</dbReference>
<protein>
    <recommendedName>
        <fullName evidence="4">Thioesterase family protein</fullName>
    </recommendedName>
</protein>